<dbReference type="OrthoDB" id="9782449at2"/>
<evidence type="ECO:0000313" key="4">
    <source>
        <dbReference type="EMBL" id="PCD76853.1"/>
    </source>
</evidence>
<dbReference type="SUPFAM" id="SSF56784">
    <property type="entry name" value="HAD-like"/>
    <property type="match status" value="1"/>
</dbReference>
<evidence type="ECO:0000256" key="2">
    <source>
        <dbReference type="ARBA" id="ARBA00022723"/>
    </source>
</evidence>
<sequence length="224" mass="24232">MDLRALIFDVDGTLAETEEAHRQAFNETFAAEGIDWHWSPDTYRELLRTTGGKERMRAHRDVVGFGPSDADIPELHKRKTARYGQIIDAGGVPLRPGVEELIRQARAAGIRLAIATTTNRPNVDRLVEATLGVPASEIFDVIAAGDEVAAKKPEPDVYLLALERLGLPPETALAFEDSLPGLASAKAAGLKVVLTPSAYTTGEDFTGADWLMPNLCCLSRLIGV</sequence>
<keyword evidence="5" id="KW-1185">Reference proteome</keyword>
<accession>A0A2A4CLI3</accession>
<dbReference type="PANTHER" id="PTHR42896">
    <property type="entry name" value="XYLULOSE-1,5-BISPHOSPHATE (XUBP) PHOSPHATASE"/>
    <property type="match status" value="1"/>
</dbReference>
<dbReference type="InterPro" id="IPR006439">
    <property type="entry name" value="HAD-SF_hydro_IA"/>
</dbReference>
<name>A0A2A4CLI3_9RHOB</name>
<dbReference type="NCBIfam" id="TIGR01509">
    <property type="entry name" value="HAD-SF-IA-v3"/>
    <property type="match status" value="1"/>
</dbReference>
<dbReference type="FunFam" id="3.40.50.1000:FF:000036">
    <property type="entry name" value="HAD family hydrolase"/>
    <property type="match status" value="1"/>
</dbReference>
<dbReference type="PRINTS" id="PR00413">
    <property type="entry name" value="HADHALOGNASE"/>
</dbReference>
<dbReference type="PANTHER" id="PTHR42896:SF2">
    <property type="entry name" value="CBBY-LIKE PROTEIN"/>
    <property type="match status" value="1"/>
</dbReference>
<dbReference type="RefSeq" id="WP_096432589.1">
    <property type="nucleotide sequence ID" value="NZ_NTJD01000004.1"/>
</dbReference>
<gene>
    <name evidence="4" type="ORF">CLN94_07095</name>
</gene>
<comment type="similarity">
    <text evidence="1">Belongs to the HAD-like hydrolase superfamily. CbbY/CbbZ/Gph/YieH family.</text>
</comment>
<protein>
    <submittedName>
        <fullName evidence="4">Phosphatase</fullName>
    </submittedName>
</protein>
<keyword evidence="3" id="KW-0378">Hydrolase</keyword>
<dbReference type="EMBL" id="NTJD01000004">
    <property type="protein sequence ID" value="PCD76853.1"/>
    <property type="molecule type" value="Genomic_DNA"/>
</dbReference>
<dbReference type="InterPro" id="IPR044999">
    <property type="entry name" value="CbbY-like"/>
</dbReference>
<dbReference type="Gene3D" id="3.40.50.1000">
    <property type="entry name" value="HAD superfamily/HAD-like"/>
    <property type="match status" value="1"/>
</dbReference>
<reference evidence="4 5" key="1">
    <citation type="submission" date="2017-09" db="EMBL/GenBank/DDBJ databases">
        <title>A multilocus sequence analysis scheme for characterization of bacteria in the genus Thioclava.</title>
        <authorList>
            <person name="Liu Y."/>
            <person name="Shao Z."/>
        </authorList>
    </citation>
    <scope>NUCLEOTIDE SEQUENCE [LARGE SCALE GENOMIC DNA]</scope>
    <source>
        <strain evidence="4 5">CAU 1312</strain>
    </source>
</reference>
<proteinExistence type="inferred from homology"/>
<dbReference type="Pfam" id="PF00702">
    <property type="entry name" value="Hydrolase"/>
    <property type="match status" value="1"/>
</dbReference>
<dbReference type="InterPro" id="IPR023198">
    <property type="entry name" value="PGP-like_dom2"/>
</dbReference>
<comment type="caution">
    <text evidence="4">The sequence shown here is derived from an EMBL/GenBank/DDBJ whole genome shotgun (WGS) entry which is preliminary data.</text>
</comment>
<dbReference type="Proteomes" id="UP000243507">
    <property type="component" value="Unassembled WGS sequence"/>
</dbReference>
<dbReference type="GO" id="GO:0000287">
    <property type="term" value="F:magnesium ion binding"/>
    <property type="evidence" value="ECO:0007669"/>
    <property type="project" value="UniProtKB-ARBA"/>
</dbReference>
<dbReference type="AlphaFoldDB" id="A0A2A4CLI3"/>
<keyword evidence="2" id="KW-0479">Metal-binding</keyword>
<evidence type="ECO:0000256" key="1">
    <source>
        <dbReference type="ARBA" id="ARBA00006171"/>
    </source>
</evidence>
<dbReference type="CDD" id="cd07528">
    <property type="entry name" value="HAD_CbbY-like"/>
    <property type="match status" value="1"/>
</dbReference>
<dbReference type="InterPro" id="IPR036412">
    <property type="entry name" value="HAD-like_sf"/>
</dbReference>
<dbReference type="SFLD" id="SFLDG01129">
    <property type="entry name" value="C1.5:_HAD__Beta-PGM__Phosphata"/>
    <property type="match status" value="1"/>
</dbReference>
<dbReference type="Gene3D" id="1.10.150.240">
    <property type="entry name" value="Putative phosphatase, domain 2"/>
    <property type="match status" value="1"/>
</dbReference>
<dbReference type="GO" id="GO:0016787">
    <property type="term" value="F:hydrolase activity"/>
    <property type="evidence" value="ECO:0007669"/>
    <property type="project" value="UniProtKB-KW"/>
</dbReference>
<evidence type="ECO:0000313" key="5">
    <source>
        <dbReference type="Proteomes" id="UP000243507"/>
    </source>
</evidence>
<dbReference type="SFLD" id="SFLDG01135">
    <property type="entry name" value="C1.5.6:_HAD__Beta-PGM__Phospha"/>
    <property type="match status" value="1"/>
</dbReference>
<dbReference type="SFLD" id="SFLDS00003">
    <property type="entry name" value="Haloacid_Dehalogenase"/>
    <property type="match status" value="1"/>
</dbReference>
<dbReference type="InterPro" id="IPR023214">
    <property type="entry name" value="HAD_sf"/>
</dbReference>
<evidence type="ECO:0000256" key="3">
    <source>
        <dbReference type="ARBA" id="ARBA00022801"/>
    </source>
</evidence>
<organism evidence="4 5">
    <name type="scientific">Pseudothioclava arenosa</name>
    <dbReference type="NCBI Taxonomy" id="1795308"/>
    <lineage>
        <taxon>Bacteria</taxon>
        <taxon>Pseudomonadati</taxon>
        <taxon>Pseudomonadota</taxon>
        <taxon>Alphaproteobacteria</taxon>
        <taxon>Rhodobacterales</taxon>
        <taxon>Paracoccaceae</taxon>
        <taxon>Pseudothioclava</taxon>
    </lineage>
</organism>
<dbReference type="SFLD" id="SFLDF00035">
    <property type="entry name" value="phosphoglycolate_phosphatase"/>
    <property type="match status" value="1"/>
</dbReference>